<proteinExistence type="predicted"/>
<dbReference type="RefSeq" id="WP_254092552.1">
    <property type="nucleotide sequence ID" value="NZ_JAHESC010000039.1"/>
</dbReference>
<evidence type="ECO:0000256" key="2">
    <source>
        <dbReference type="ARBA" id="ARBA00022553"/>
    </source>
</evidence>
<evidence type="ECO:0000256" key="4">
    <source>
        <dbReference type="ARBA" id="ARBA00023015"/>
    </source>
</evidence>
<keyword evidence="3" id="KW-0902">Two-component regulatory system</keyword>
<dbReference type="GO" id="GO:0006355">
    <property type="term" value="P:regulation of DNA-templated transcription"/>
    <property type="evidence" value="ECO:0007669"/>
    <property type="project" value="InterPro"/>
</dbReference>
<evidence type="ECO:0000256" key="3">
    <source>
        <dbReference type="ARBA" id="ARBA00023012"/>
    </source>
</evidence>
<dbReference type="Pfam" id="PF00486">
    <property type="entry name" value="Trans_reg_C"/>
    <property type="match status" value="1"/>
</dbReference>
<dbReference type="InterPro" id="IPR039420">
    <property type="entry name" value="WalR-like"/>
</dbReference>
<name>A0AAP2DC47_9BACT</name>
<gene>
    <name evidence="12" type="ORF">KK078_22365</name>
</gene>
<dbReference type="SMART" id="SM00862">
    <property type="entry name" value="Trans_reg_C"/>
    <property type="match status" value="1"/>
</dbReference>
<dbReference type="InterPro" id="IPR001789">
    <property type="entry name" value="Sig_transdc_resp-reg_receiver"/>
</dbReference>
<keyword evidence="6" id="KW-0804">Transcription</keyword>
<evidence type="ECO:0000256" key="1">
    <source>
        <dbReference type="ARBA" id="ARBA00013332"/>
    </source>
</evidence>
<dbReference type="PROSITE" id="PS51755">
    <property type="entry name" value="OMPR_PHOB"/>
    <property type="match status" value="1"/>
</dbReference>
<evidence type="ECO:0000256" key="6">
    <source>
        <dbReference type="ARBA" id="ARBA00023163"/>
    </source>
</evidence>
<dbReference type="GO" id="GO:0000156">
    <property type="term" value="F:phosphorelay response regulator activity"/>
    <property type="evidence" value="ECO:0007669"/>
    <property type="project" value="TreeGrafter"/>
</dbReference>
<dbReference type="SUPFAM" id="SSF46894">
    <property type="entry name" value="C-terminal effector domain of the bipartite response regulators"/>
    <property type="match status" value="1"/>
</dbReference>
<feature type="DNA-binding region" description="OmpR/PhoB-type" evidence="9">
    <location>
        <begin position="135"/>
        <end position="234"/>
    </location>
</feature>
<dbReference type="Proteomes" id="UP001319180">
    <property type="component" value="Unassembled WGS sequence"/>
</dbReference>
<evidence type="ECO:0000256" key="5">
    <source>
        <dbReference type="ARBA" id="ARBA00023125"/>
    </source>
</evidence>
<organism evidence="12 13">
    <name type="scientific">Dawidia soli</name>
    <dbReference type="NCBI Taxonomy" id="2782352"/>
    <lineage>
        <taxon>Bacteria</taxon>
        <taxon>Pseudomonadati</taxon>
        <taxon>Bacteroidota</taxon>
        <taxon>Cytophagia</taxon>
        <taxon>Cytophagales</taxon>
        <taxon>Chryseotaleaceae</taxon>
        <taxon>Dawidia</taxon>
    </lineage>
</organism>
<dbReference type="SUPFAM" id="SSF52172">
    <property type="entry name" value="CheY-like"/>
    <property type="match status" value="1"/>
</dbReference>
<evidence type="ECO:0000256" key="7">
    <source>
        <dbReference type="ARBA" id="ARBA00024735"/>
    </source>
</evidence>
<dbReference type="SMART" id="SM00448">
    <property type="entry name" value="REC"/>
    <property type="match status" value="1"/>
</dbReference>
<dbReference type="PANTHER" id="PTHR48111:SF40">
    <property type="entry name" value="PHOSPHATE REGULON TRANSCRIPTIONAL REGULATORY PROTEIN PHOB"/>
    <property type="match status" value="1"/>
</dbReference>
<dbReference type="InterPro" id="IPR011006">
    <property type="entry name" value="CheY-like_superfamily"/>
</dbReference>
<dbReference type="Pfam" id="PF00072">
    <property type="entry name" value="Response_reg"/>
    <property type="match status" value="1"/>
</dbReference>
<keyword evidence="2 8" id="KW-0597">Phosphoprotein</keyword>
<dbReference type="GO" id="GO:0000976">
    <property type="term" value="F:transcription cis-regulatory region binding"/>
    <property type="evidence" value="ECO:0007669"/>
    <property type="project" value="TreeGrafter"/>
</dbReference>
<dbReference type="Gene3D" id="6.10.250.690">
    <property type="match status" value="1"/>
</dbReference>
<dbReference type="PANTHER" id="PTHR48111">
    <property type="entry name" value="REGULATOR OF RPOS"/>
    <property type="match status" value="1"/>
</dbReference>
<evidence type="ECO:0000313" key="12">
    <source>
        <dbReference type="EMBL" id="MBT1689326.1"/>
    </source>
</evidence>
<dbReference type="Gene3D" id="3.40.50.2300">
    <property type="match status" value="1"/>
</dbReference>
<evidence type="ECO:0000259" key="11">
    <source>
        <dbReference type="PROSITE" id="PS51755"/>
    </source>
</evidence>
<keyword evidence="13" id="KW-1185">Reference proteome</keyword>
<dbReference type="Gene3D" id="1.10.10.10">
    <property type="entry name" value="Winged helix-like DNA-binding domain superfamily/Winged helix DNA-binding domain"/>
    <property type="match status" value="1"/>
</dbReference>
<dbReference type="FunFam" id="3.40.50.2300:FF:000001">
    <property type="entry name" value="DNA-binding response regulator PhoB"/>
    <property type="match status" value="1"/>
</dbReference>
<keyword evidence="5 9" id="KW-0238">DNA-binding</keyword>
<dbReference type="GO" id="GO:0005829">
    <property type="term" value="C:cytosol"/>
    <property type="evidence" value="ECO:0007669"/>
    <property type="project" value="TreeGrafter"/>
</dbReference>
<dbReference type="InterPro" id="IPR016032">
    <property type="entry name" value="Sig_transdc_resp-reg_C-effctor"/>
</dbReference>
<dbReference type="InterPro" id="IPR036388">
    <property type="entry name" value="WH-like_DNA-bd_sf"/>
</dbReference>
<dbReference type="FunFam" id="1.10.10.10:FF:000018">
    <property type="entry name" value="DNA-binding response regulator ResD"/>
    <property type="match status" value="1"/>
</dbReference>
<feature type="domain" description="Response regulatory" evidence="10">
    <location>
        <begin position="5"/>
        <end position="119"/>
    </location>
</feature>
<accession>A0AAP2DC47</accession>
<dbReference type="CDD" id="cd00383">
    <property type="entry name" value="trans_reg_C"/>
    <property type="match status" value="1"/>
</dbReference>
<evidence type="ECO:0000256" key="9">
    <source>
        <dbReference type="PROSITE-ProRule" id="PRU01091"/>
    </source>
</evidence>
<comment type="function">
    <text evidence="7">This protein is a positive regulator for the phosphate regulon. Transcription of this operon is positively regulated by PhoB and PhoR when phosphate is limited.</text>
</comment>
<dbReference type="PROSITE" id="PS50110">
    <property type="entry name" value="RESPONSE_REGULATORY"/>
    <property type="match status" value="1"/>
</dbReference>
<evidence type="ECO:0000256" key="8">
    <source>
        <dbReference type="PROSITE-ProRule" id="PRU00169"/>
    </source>
</evidence>
<evidence type="ECO:0000313" key="13">
    <source>
        <dbReference type="Proteomes" id="UP001319180"/>
    </source>
</evidence>
<feature type="domain" description="OmpR/PhoB-type" evidence="11">
    <location>
        <begin position="135"/>
        <end position="234"/>
    </location>
</feature>
<sequence>MPGKHVLIIEDDSDIVELLTIHLHDLDCEVTPASSGHQGLAASKNDRFDLIILDIMLPGLGGMEVCRKIRQTDRHTPIMMLTARSEEIDKVMGLETGADDYLTKPFSIREFIARVKVIFRRSEEQQSTEGNAATSAVMRYGDLKIDIDKRKVTLNNIRVDLSPKEFDLITLLAGNPGKSYSRKNLLNLIWGYDFEGYEHTVNSHINRLRSKIEEDVSNPKFILTTWGVGYRFNEEL</sequence>
<comment type="caution">
    <text evidence="12">The sequence shown here is derived from an EMBL/GenBank/DDBJ whole genome shotgun (WGS) entry which is preliminary data.</text>
</comment>
<dbReference type="InterPro" id="IPR001867">
    <property type="entry name" value="OmpR/PhoB-type_DNA-bd"/>
</dbReference>
<dbReference type="EMBL" id="JAHESC010000039">
    <property type="protein sequence ID" value="MBT1689326.1"/>
    <property type="molecule type" value="Genomic_DNA"/>
</dbReference>
<keyword evidence="4" id="KW-0805">Transcription regulation</keyword>
<protein>
    <recommendedName>
        <fullName evidence="1">Phosphate regulon transcriptional regulatory protein PhoB</fullName>
    </recommendedName>
</protein>
<dbReference type="GO" id="GO:0032993">
    <property type="term" value="C:protein-DNA complex"/>
    <property type="evidence" value="ECO:0007669"/>
    <property type="project" value="TreeGrafter"/>
</dbReference>
<evidence type="ECO:0000259" key="10">
    <source>
        <dbReference type="PROSITE" id="PS50110"/>
    </source>
</evidence>
<dbReference type="AlphaFoldDB" id="A0AAP2DC47"/>
<reference evidence="12 13" key="1">
    <citation type="submission" date="2021-05" db="EMBL/GenBank/DDBJ databases">
        <title>A Polyphasic approach of four new species of the genus Ohtaekwangia: Ohtaekwangia histidinii sp. nov., Ohtaekwangia cretensis sp. nov., Ohtaekwangia indiensis sp. nov., Ohtaekwangia reichenbachii sp. nov. from diverse environment.</title>
        <authorList>
            <person name="Octaviana S."/>
        </authorList>
    </citation>
    <scope>NUCLEOTIDE SEQUENCE [LARGE SCALE GENOMIC DNA]</scope>
    <source>
        <strain evidence="12 13">PWU37</strain>
    </source>
</reference>
<feature type="modified residue" description="4-aspartylphosphate" evidence="8">
    <location>
        <position position="54"/>
    </location>
</feature>